<organism evidence="1 2">
    <name type="scientific">Hypsibius exemplaris</name>
    <name type="common">Freshwater tardigrade</name>
    <dbReference type="NCBI Taxonomy" id="2072580"/>
    <lineage>
        <taxon>Eukaryota</taxon>
        <taxon>Metazoa</taxon>
        <taxon>Ecdysozoa</taxon>
        <taxon>Tardigrada</taxon>
        <taxon>Eutardigrada</taxon>
        <taxon>Parachela</taxon>
        <taxon>Hypsibioidea</taxon>
        <taxon>Hypsibiidae</taxon>
        <taxon>Hypsibius</taxon>
    </lineage>
</organism>
<protein>
    <submittedName>
        <fullName evidence="1">Uncharacterized protein</fullName>
    </submittedName>
</protein>
<reference evidence="2" key="1">
    <citation type="submission" date="2017-01" db="EMBL/GenBank/DDBJ databases">
        <title>Comparative genomics of anhydrobiosis in the tardigrade Hypsibius dujardini.</title>
        <authorList>
            <person name="Yoshida Y."/>
            <person name="Koutsovoulos G."/>
            <person name="Laetsch D."/>
            <person name="Stevens L."/>
            <person name="Kumar S."/>
            <person name="Horikawa D."/>
            <person name="Ishino K."/>
            <person name="Komine S."/>
            <person name="Tomita M."/>
            <person name="Blaxter M."/>
            <person name="Arakawa K."/>
        </authorList>
    </citation>
    <scope>NUCLEOTIDE SEQUENCE [LARGE SCALE GENOMIC DNA]</scope>
    <source>
        <strain evidence="2">Z151</strain>
    </source>
</reference>
<name>A0A1W0WY54_HYPEX</name>
<gene>
    <name evidence="1" type="ORF">BV898_05927</name>
</gene>
<dbReference type="AlphaFoldDB" id="A0A1W0WY54"/>
<keyword evidence="2" id="KW-1185">Reference proteome</keyword>
<accession>A0A1W0WY54</accession>
<comment type="caution">
    <text evidence="1">The sequence shown here is derived from an EMBL/GenBank/DDBJ whole genome shotgun (WGS) entry which is preliminary data.</text>
</comment>
<proteinExistence type="predicted"/>
<dbReference type="EMBL" id="MTYJ01000033">
    <property type="protein sequence ID" value="OQV20135.1"/>
    <property type="molecule type" value="Genomic_DNA"/>
</dbReference>
<evidence type="ECO:0000313" key="1">
    <source>
        <dbReference type="EMBL" id="OQV20135.1"/>
    </source>
</evidence>
<dbReference type="Proteomes" id="UP000192578">
    <property type="component" value="Unassembled WGS sequence"/>
</dbReference>
<sequence>MHKIFPFQLQKRKQEPQNCSARKIIKKPAFVIEDFGASQDAGITSSMAQAATTPRGQSGMVVDDEEDVPVVQRQQPSSVPPVNGNKLPDRFAVPAFKPKRHPSIALNPMPDIEDFGPTQQCTEDLLIDVIDDGELETFGDIEPGMMDDDIDGLEENNGKRLEFLGNAPKSRKRQPKPIANGLAAKFLEVMREETAARTFWTQTGDLPAGYINKCRQSEADAGAPQKSMKLKIDELVDEDSHLVPVRCSLLPPGRRATNRSQHTSETNTKESVTVIFTKRDFRKAQLDIGAEFQLFEPWVKLSSAGGAGITIMCPHFIKVIHTPV</sequence>
<evidence type="ECO:0000313" key="2">
    <source>
        <dbReference type="Proteomes" id="UP000192578"/>
    </source>
</evidence>